<keyword evidence="3" id="KW-1185">Reference proteome</keyword>
<evidence type="ECO:0000256" key="1">
    <source>
        <dbReference type="SAM" id="MobiDB-lite"/>
    </source>
</evidence>
<protein>
    <submittedName>
        <fullName evidence="2">Uncharacterized protein</fullName>
    </submittedName>
</protein>
<reference evidence="3" key="1">
    <citation type="journal article" date="2011" name="Nature">
        <title>Genome sequence and analysis of the tuber crop potato.</title>
        <authorList>
            <consortium name="The Potato Genome Sequencing Consortium"/>
        </authorList>
    </citation>
    <scope>NUCLEOTIDE SEQUENCE [LARGE SCALE GENOMIC DNA]</scope>
    <source>
        <strain evidence="3">cv. DM1-3 516 R44</strain>
    </source>
</reference>
<dbReference type="Gramene" id="PGSC0003DMT400097708">
    <property type="protein sequence ID" value="PGSC0003DMT400097708"/>
    <property type="gene ID" value="PGSC0003DMG400047279"/>
</dbReference>
<name>M1E186_SOLTU</name>
<organism evidence="2 3">
    <name type="scientific">Solanum tuberosum</name>
    <name type="common">Potato</name>
    <dbReference type="NCBI Taxonomy" id="4113"/>
    <lineage>
        <taxon>Eukaryota</taxon>
        <taxon>Viridiplantae</taxon>
        <taxon>Streptophyta</taxon>
        <taxon>Embryophyta</taxon>
        <taxon>Tracheophyta</taxon>
        <taxon>Spermatophyta</taxon>
        <taxon>Magnoliopsida</taxon>
        <taxon>eudicotyledons</taxon>
        <taxon>Gunneridae</taxon>
        <taxon>Pentapetalae</taxon>
        <taxon>asterids</taxon>
        <taxon>lamiids</taxon>
        <taxon>Solanales</taxon>
        <taxon>Solanaceae</taxon>
        <taxon>Solanoideae</taxon>
        <taxon>Solaneae</taxon>
        <taxon>Solanum</taxon>
    </lineage>
</organism>
<evidence type="ECO:0000313" key="3">
    <source>
        <dbReference type="Proteomes" id="UP000011115"/>
    </source>
</evidence>
<dbReference type="AlphaFoldDB" id="M1E186"/>
<dbReference type="PaxDb" id="4113-PGSC0003DMT400097708"/>
<evidence type="ECO:0000313" key="2">
    <source>
        <dbReference type="EnsemblPlants" id="PGSC0003DMT400097708"/>
    </source>
</evidence>
<dbReference type="HOGENOM" id="CLU_1491581_0_0_1"/>
<reference evidence="2" key="2">
    <citation type="submission" date="2015-06" db="UniProtKB">
        <authorList>
            <consortium name="EnsemblPlants"/>
        </authorList>
    </citation>
    <scope>IDENTIFICATION</scope>
    <source>
        <strain evidence="2">DM1-3 516 R44</strain>
    </source>
</reference>
<accession>M1E186</accession>
<feature type="compositionally biased region" description="Polar residues" evidence="1">
    <location>
        <begin position="22"/>
        <end position="33"/>
    </location>
</feature>
<dbReference type="Proteomes" id="UP000011115">
    <property type="component" value="Unassembled WGS sequence"/>
</dbReference>
<sequence length="181" mass="19868">MWDQGPWSRSVDRGEQLPPQTPNDACQDGSSVSPRAREDRLKPLQERNKFSSVLALKSKDFSVKFVTRFRYSASRSRIDRLSISSSTASVASVPGASLWSWVSVLGVTSKETAVADPLGAAKGVSAKKPCTAAYNPRVHEGTLGYLVMPRDLMLSFLIHVFLHSKKKISLGEGVDLYRLAD</sequence>
<dbReference type="InParanoid" id="M1E186"/>
<proteinExistence type="predicted"/>
<dbReference type="EnsemblPlants" id="PGSC0003DMT400097708">
    <property type="protein sequence ID" value="PGSC0003DMT400097708"/>
    <property type="gene ID" value="PGSC0003DMG400047279"/>
</dbReference>
<feature type="region of interest" description="Disordered" evidence="1">
    <location>
        <begin position="1"/>
        <end position="43"/>
    </location>
</feature>